<protein>
    <recommendedName>
        <fullName evidence="10">Sulfhydryl oxidase</fullName>
        <ecNumber evidence="10">1.8.3.2</ecNumber>
    </recommendedName>
</protein>
<evidence type="ECO:0000256" key="1">
    <source>
        <dbReference type="ARBA" id="ARBA00001974"/>
    </source>
</evidence>
<evidence type="ECO:0000256" key="7">
    <source>
        <dbReference type="ARBA" id="ARBA00023157"/>
    </source>
</evidence>
<keyword evidence="6 10" id="KW-0560">Oxidoreductase</keyword>
<dbReference type="InterPro" id="IPR041269">
    <property type="entry name" value="QSOX_Trx1"/>
</dbReference>
<dbReference type="GO" id="GO:0016971">
    <property type="term" value="F:flavin-dependent sulfhydryl oxidase activity"/>
    <property type="evidence" value="ECO:0007669"/>
    <property type="project" value="InterPro"/>
</dbReference>
<dbReference type="InterPro" id="IPR013766">
    <property type="entry name" value="Thioredoxin_domain"/>
</dbReference>
<evidence type="ECO:0000256" key="8">
    <source>
        <dbReference type="ARBA" id="ARBA00023180"/>
    </source>
</evidence>
<dbReference type="PROSITE" id="PS51352">
    <property type="entry name" value="THIOREDOXIN_2"/>
    <property type="match status" value="1"/>
</dbReference>
<evidence type="ECO:0000259" key="14">
    <source>
        <dbReference type="PROSITE" id="PS51352"/>
    </source>
</evidence>
<feature type="chain" id="PRO_5043418684" description="Sulfhydryl oxidase" evidence="12">
    <location>
        <begin position="23"/>
        <end position="679"/>
    </location>
</feature>
<dbReference type="GO" id="GO:0000139">
    <property type="term" value="C:Golgi membrane"/>
    <property type="evidence" value="ECO:0007669"/>
    <property type="project" value="TreeGrafter"/>
</dbReference>
<keyword evidence="16" id="KW-1185">Reference proteome</keyword>
<comment type="similarity">
    <text evidence="2 10">Belongs to the quiescin-sulfhydryl oxidase (QSOX) family.</text>
</comment>
<dbReference type="Gene3D" id="3.40.30.10">
    <property type="entry name" value="Glutaredoxin"/>
    <property type="match status" value="2"/>
</dbReference>
<dbReference type="Pfam" id="PF18108">
    <property type="entry name" value="QSOX_Trx1"/>
    <property type="match status" value="1"/>
</dbReference>
<feature type="domain" description="Thioredoxin" evidence="14">
    <location>
        <begin position="32"/>
        <end position="149"/>
    </location>
</feature>
<dbReference type="InterPro" id="IPR039798">
    <property type="entry name" value="Sulfhydryl_oxidase"/>
</dbReference>
<sequence length="679" mass="76259">MLRFWLRAAVLVLWLSVPGCRGTRMSQLYTEEDPLVVLSSSSLKPAVGGSSSAWLVQFFSSWCGHCIQYSSTWRALAQDVKDWQLVVRIGVLDCAQEENFDVCKEFNIKFYPTFKYFHAHSPETDRGTSYRGADREIQSVRQLMVNILQNHTKVDWPDRCPPLEPYSSVELLPLLGQRSDHYTAIIVEEPDSYVGREVVLDLVQYSGVVVKRALSSDLPLLDALKITTFPSVYLLHPNATHTHLHVQKRLRFFFSSLLRTLPGVQRKLKSTTSTSGVLMGALTDQRSSEPWRDFDRSKVYRADLESALHYLLRVELATHNTLEGEELQTFKDFVTLVAKLYPGGGSVVKLMETLSDWLLSLPLPRIPYQAVLDLVDNKMRISGVFLGAELRWVGCQGSRAGLRGYPCSLWTLFHVLTVQHEATPTALENTGLEGETSPVLQVMRRYIKTFFGCEECGRHFEEAAAVSVEKVQNREDQILWLWNQHNMVNYRLAGSLSDDPLFPKAPWPSPSLCSSCHEEKHGVHVWNHDSVLLFLRQHYGASNMSPMYSMTPPRVPAPPPDPDPDPLTTTQPQEEDRGGRGGGVRKEPEEKSEKQPESGPGHQALSGGAGEEGLGLGGGRTGGGGGGRGVWILGLGFNSVDMSLCVVLYVCSCLFLMLLFFFFKVRSRRWKLRHSRLHV</sequence>
<dbReference type="SUPFAM" id="SSF52833">
    <property type="entry name" value="Thioredoxin-like"/>
    <property type="match status" value="1"/>
</dbReference>
<name>A0AAW1EHJ0_ZOAVI</name>
<comment type="caution">
    <text evidence="15">The sequence shown here is derived from an EMBL/GenBank/DDBJ whole genome shotgun (WGS) entry which is preliminary data.</text>
</comment>
<dbReference type="GO" id="GO:0005615">
    <property type="term" value="C:extracellular space"/>
    <property type="evidence" value="ECO:0007669"/>
    <property type="project" value="TreeGrafter"/>
</dbReference>
<feature type="region of interest" description="Disordered" evidence="11">
    <location>
        <begin position="545"/>
        <end position="621"/>
    </location>
</feature>
<dbReference type="Gene3D" id="1.20.120.310">
    <property type="entry name" value="ERV/ALR sulfhydryl oxidase domain"/>
    <property type="match status" value="1"/>
</dbReference>
<feature type="transmembrane region" description="Helical" evidence="10">
    <location>
        <begin position="646"/>
        <end position="663"/>
    </location>
</feature>
<evidence type="ECO:0000256" key="12">
    <source>
        <dbReference type="SAM" id="SignalP"/>
    </source>
</evidence>
<dbReference type="FunFam" id="3.40.30.10:FF:000080">
    <property type="entry name" value="Sulfhydryl oxidase"/>
    <property type="match status" value="1"/>
</dbReference>
<dbReference type="PANTHER" id="PTHR22897:SF7">
    <property type="entry name" value="SULFHYDRYL OXIDASE 2"/>
    <property type="match status" value="1"/>
</dbReference>
<dbReference type="Proteomes" id="UP001488805">
    <property type="component" value="Unassembled WGS sequence"/>
</dbReference>
<dbReference type="InterPro" id="IPR036249">
    <property type="entry name" value="Thioredoxin-like_sf"/>
</dbReference>
<dbReference type="InterPro" id="IPR042568">
    <property type="entry name" value="QSOX_FAD-bd_sf"/>
</dbReference>
<evidence type="ECO:0000256" key="4">
    <source>
        <dbReference type="ARBA" id="ARBA00022729"/>
    </source>
</evidence>
<evidence type="ECO:0000256" key="2">
    <source>
        <dbReference type="ARBA" id="ARBA00006041"/>
    </source>
</evidence>
<evidence type="ECO:0000313" key="15">
    <source>
        <dbReference type="EMBL" id="KAK9521945.1"/>
    </source>
</evidence>
<reference evidence="15 16" key="1">
    <citation type="journal article" date="2024" name="Genome Biol. Evol.">
        <title>Chromosome-level genome assembly of the viviparous eelpout Zoarces viviparus.</title>
        <authorList>
            <person name="Fuhrmann N."/>
            <person name="Brasseur M.V."/>
            <person name="Bakowski C.E."/>
            <person name="Podsiadlowski L."/>
            <person name="Prost S."/>
            <person name="Krehenwinkel H."/>
            <person name="Mayer C."/>
        </authorList>
    </citation>
    <scope>NUCLEOTIDE SEQUENCE [LARGE SCALE GENOMIC DNA]</scope>
    <source>
        <strain evidence="15">NO-MEL_2022_Ind0_liver</strain>
    </source>
</reference>
<keyword evidence="8" id="KW-0325">Glycoprotein</keyword>
<feature type="signal peptide" evidence="12">
    <location>
        <begin position="1"/>
        <end position="22"/>
    </location>
</feature>
<feature type="compositionally biased region" description="Basic and acidic residues" evidence="11">
    <location>
        <begin position="574"/>
        <end position="596"/>
    </location>
</feature>
<evidence type="ECO:0000313" key="16">
    <source>
        <dbReference type="Proteomes" id="UP001488805"/>
    </source>
</evidence>
<dbReference type="InterPro" id="IPR040986">
    <property type="entry name" value="QSOX_FAD-bd_dom"/>
</dbReference>
<evidence type="ECO:0000256" key="10">
    <source>
        <dbReference type="RuleBase" id="RU371123"/>
    </source>
</evidence>
<evidence type="ECO:0000256" key="6">
    <source>
        <dbReference type="ARBA" id="ARBA00023002"/>
    </source>
</evidence>
<dbReference type="Pfam" id="PF00085">
    <property type="entry name" value="Thioredoxin"/>
    <property type="match status" value="1"/>
</dbReference>
<dbReference type="Gene3D" id="1.20.120.1960">
    <property type="entry name" value="QSOX sulfhydryl oxidase domain"/>
    <property type="match status" value="1"/>
</dbReference>
<dbReference type="PANTHER" id="PTHR22897">
    <property type="entry name" value="QUIESCIN Q6-RELATED SULFHYDRYL OXIDASE"/>
    <property type="match status" value="1"/>
</dbReference>
<evidence type="ECO:0000256" key="5">
    <source>
        <dbReference type="ARBA" id="ARBA00022827"/>
    </source>
</evidence>
<keyword evidence="10" id="KW-0812">Transmembrane</keyword>
<dbReference type="InterPro" id="IPR017905">
    <property type="entry name" value="ERV/ALR_sulphydryl_oxidase"/>
</dbReference>
<dbReference type="PROSITE" id="PS51324">
    <property type="entry name" value="ERV_ALR"/>
    <property type="match status" value="1"/>
</dbReference>
<dbReference type="EC" id="1.8.3.2" evidence="10"/>
<feature type="domain" description="ERV/ALR sulfhydryl oxidase" evidence="13">
    <location>
        <begin position="398"/>
        <end position="507"/>
    </location>
</feature>
<dbReference type="FunFam" id="1.20.120.1960:FF:000001">
    <property type="entry name" value="Sulfhydryl oxidase"/>
    <property type="match status" value="1"/>
</dbReference>
<dbReference type="Pfam" id="PF18371">
    <property type="entry name" value="FAD_SOX"/>
    <property type="match status" value="1"/>
</dbReference>
<comment type="catalytic activity">
    <reaction evidence="9 10">
        <text>2 R'C(R)SH + O2 = R'C(R)S-S(R)CR' + H2O2</text>
        <dbReference type="Rhea" id="RHEA:17357"/>
        <dbReference type="ChEBI" id="CHEBI:15379"/>
        <dbReference type="ChEBI" id="CHEBI:16240"/>
        <dbReference type="ChEBI" id="CHEBI:16520"/>
        <dbReference type="ChEBI" id="CHEBI:17412"/>
        <dbReference type="EC" id="1.8.3.2"/>
    </reaction>
</comment>
<keyword evidence="5 10" id="KW-0274">FAD</keyword>
<keyword evidence="10" id="KW-0472">Membrane</keyword>
<dbReference type="EMBL" id="JBCEZU010000221">
    <property type="protein sequence ID" value="KAK9521945.1"/>
    <property type="molecule type" value="Genomic_DNA"/>
</dbReference>
<dbReference type="GO" id="GO:0003756">
    <property type="term" value="F:protein disulfide isomerase activity"/>
    <property type="evidence" value="ECO:0007669"/>
    <property type="project" value="TreeGrafter"/>
</dbReference>
<gene>
    <name evidence="15" type="ORF">VZT92_018448</name>
</gene>
<dbReference type="FunFam" id="1.20.120.310:FF:000001">
    <property type="entry name" value="Sulfhydryl oxidase"/>
    <property type="match status" value="1"/>
</dbReference>
<keyword evidence="3 10" id="KW-0285">Flavoprotein</keyword>
<dbReference type="SUPFAM" id="SSF69000">
    <property type="entry name" value="FAD-dependent thiol oxidase"/>
    <property type="match status" value="1"/>
</dbReference>
<keyword evidence="7" id="KW-1015">Disulfide bond</keyword>
<comment type="function">
    <text evidence="10">Catalyzes the oxidation of sulfhydryl groups in peptide and protein thiols to disulfides with the reduction of oxygen to hydrogen peroxide.</text>
</comment>
<dbReference type="FunFam" id="3.40.30.10:FF:000073">
    <property type="entry name" value="Sulfhydryl oxidase"/>
    <property type="match status" value="1"/>
</dbReference>
<feature type="compositionally biased region" description="Gly residues" evidence="11">
    <location>
        <begin position="607"/>
        <end position="621"/>
    </location>
</feature>
<evidence type="ECO:0000259" key="13">
    <source>
        <dbReference type="PROSITE" id="PS51324"/>
    </source>
</evidence>
<evidence type="ECO:0000256" key="11">
    <source>
        <dbReference type="SAM" id="MobiDB-lite"/>
    </source>
</evidence>
<dbReference type="GO" id="GO:0006457">
    <property type="term" value="P:protein folding"/>
    <property type="evidence" value="ECO:0007669"/>
    <property type="project" value="TreeGrafter"/>
</dbReference>
<keyword evidence="4 12" id="KW-0732">Signal</keyword>
<proteinExistence type="inferred from homology"/>
<comment type="cofactor">
    <cofactor evidence="1 10">
        <name>FAD</name>
        <dbReference type="ChEBI" id="CHEBI:57692"/>
    </cofactor>
</comment>
<organism evidence="15 16">
    <name type="scientific">Zoarces viviparus</name>
    <name type="common">Viviparous eelpout</name>
    <name type="synonym">Blennius viviparus</name>
    <dbReference type="NCBI Taxonomy" id="48416"/>
    <lineage>
        <taxon>Eukaryota</taxon>
        <taxon>Metazoa</taxon>
        <taxon>Chordata</taxon>
        <taxon>Craniata</taxon>
        <taxon>Vertebrata</taxon>
        <taxon>Euteleostomi</taxon>
        <taxon>Actinopterygii</taxon>
        <taxon>Neopterygii</taxon>
        <taxon>Teleostei</taxon>
        <taxon>Neoteleostei</taxon>
        <taxon>Acanthomorphata</taxon>
        <taxon>Eupercaria</taxon>
        <taxon>Perciformes</taxon>
        <taxon>Cottioidei</taxon>
        <taxon>Zoarcales</taxon>
        <taxon>Zoarcidae</taxon>
        <taxon>Zoarcinae</taxon>
        <taxon>Zoarces</taxon>
    </lineage>
</organism>
<dbReference type="AlphaFoldDB" id="A0AAW1EHJ0"/>
<evidence type="ECO:0000256" key="9">
    <source>
        <dbReference type="ARBA" id="ARBA00048864"/>
    </source>
</evidence>
<dbReference type="Pfam" id="PF04777">
    <property type="entry name" value="Evr1_Alr"/>
    <property type="match status" value="1"/>
</dbReference>
<accession>A0AAW1EHJ0</accession>
<dbReference type="InterPro" id="IPR036774">
    <property type="entry name" value="ERV/ALR_sulphydryl_oxid_sf"/>
</dbReference>
<dbReference type="CDD" id="cd02992">
    <property type="entry name" value="PDI_a_QSOX"/>
    <property type="match status" value="1"/>
</dbReference>
<keyword evidence="10" id="KW-1133">Transmembrane helix</keyword>
<evidence type="ECO:0000256" key="3">
    <source>
        <dbReference type="ARBA" id="ARBA00022630"/>
    </source>
</evidence>